<dbReference type="EMBL" id="JAAZSR010000221">
    <property type="protein sequence ID" value="NKX51397.1"/>
    <property type="molecule type" value="Genomic_DNA"/>
</dbReference>
<evidence type="ECO:0000313" key="2">
    <source>
        <dbReference type="Proteomes" id="UP000523795"/>
    </source>
</evidence>
<feature type="non-terminal residue" evidence="1">
    <location>
        <position position="1"/>
    </location>
</feature>
<protein>
    <submittedName>
        <fullName evidence="1">Uncharacterized protein</fullName>
    </submittedName>
</protein>
<keyword evidence="2" id="KW-1185">Reference proteome</keyword>
<accession>A0ABX1JQ03</accession>
<comment type="caution">
    <text evidence="1">The sequence shown here is derived from an EMBL/GenBank/DDBJ whole genome shotgun (WGS) entry which is preliminary data.</text>
</comment>
<organism evidence="1 2">
    <name type="scientific">Arthrobacter deserti</name>
    <dbReference type="NCBI Taxonomy" id="1742687"/>
    <lineage>
        <taxon>Bacteria</taxon>
        <taxon>Bacillati</taxon>
        <taxon>Actinomycetota</taxon>
        <taxon>Actinomycetes</taxon>
        <taxon>Micrococcales</taxon>
        <taxon>Micrococcaceae</taxon>
        <taxon>Arthrobacter</taxon>
    </lineage>
</organism>
<name>A0ABX1JQ03_9MICC</name>
<proteinExistence type="predicted"/>
<gene>
    <name evidence="1" type="ORF">HER39_12625</name>
</gene>
<dbReference type="Proteomes" id="UP000523795">
    <property type="component" value="Unassembled WGS sequence"/>
</dbReference>
<feature type="non-terminal residue" evidence="1">
    <location>
        <position position="47"/>
    </location>
</feature>
<reference evidence="1 2" key="1">
    <citation type="submission" date="2020-04" db="EMBL/GenBank/DDBJ databases">
        <authorList>
            <person name="Liu S."/>
        </authorList>
    </citation>
    <scope>NUCLEOTIDE SEQUENCE [LARGE SCALE GENOMIC DNA]</scope>
    <source>
        <strain evidence="1 2">CGMCC 1.15091</strain>
    </source>
</reference>
<evidence type="ECO:0000313" key="1">
    <source>
        <dbReference type="EMBL" id="NKX51397.1"/>
    </source>
</evidence>
<sequence>RAAAANADILMIGILPTLKRQLVEDMSWLSSGKRYAALNTSVLQARG</sequence>